<evidence type="ECO:0000256" key="17">
    <source>
        <dbReference type="SAM" id="MobiDB-lite"/>
    </source>
</evidence>
<dbReference type="STRING" id="1076937.SAMN04488120_1113"/>
<gene>
    <name evidence="21" type="ORF">SAMN04488120_1113</name>
</gene>
<keyword evidence="3 14" id="KW-0813">Transport</keyword>
<dbReference type="InterPro" id="IPR036942">
    <property type="entry name" value="Beta-barrel_TonB_sf"/>
</dbReference>
<evidence type="ECO:0000256" key="6">
    <source>
        <dbReference type="ARBA" id="ARBA00022692"/>
    </source>
</evidence>
<keyword evidence="11 14" id="KW-0472">Membrane</keyword>
<evidence type="ECO:0000256" key="13">
    <source>
        <dbReference type="ARBA" id="ARBA00023237"/>
    </source>
</evidence>
<keyword evidence="22" id="KW-1185">Reference proteome</keyword>
<evidence type="ECO:0000256" key="11">
    <source>
        <dbReference type="ARBA" id="ARBA00023136"/>
    </source>
</evidence>
<dbReference type="GO" id="GO:0009279">
    <property type="term" value="C:cell outer membrane"/>
    <property type="evidence" value="ECO:0007669"/>
    <property type="project" value="UniProtKB-SubCell"/>
</dbReference>
<keyword evidence="6 14" id="KW-0812">Transmembrane</keyword>
<dbReference type="OrthoDB" id="8732650at2"/>
<organism evidence="21 22">
    <name type="scientific">Fontimonas thermophila</name>
    <dbReference type="NCBI Taxonomy" id="1076937"/>
    <lineage>
        <taxon>Bacteria</taxon>
        <taxon>Pseudomonadati</taxon>
        <taxon>Pseudomonadota</taxon>
        <taxon>Gammaproteobacteria</taxon>
        <taxon>Nevskiales</taxon>
        <taxon>Nevskiaceae</taxon>
        <taxon>Fontimonas</taxon>
    </lineage>
</organism>
<dbReference type="GO" id="GO:0015891">
    <property type="term" value="P:siderophore transport"/>
    <property type="evidence" value="ECO:0007669"/>
    <property type="project" value="InterPro"/>
</dbReference>
<protein>
    <submittedName>
        <fullName evidence="21">Iron complex outermembrane recepter protein</fullName>
    </submittedName>
</protein>
<keyword evidence="13 14" id="KW-0998">Cell outer membrane</keyword>
<dbReference type="CDD" id="cd01347">
    <property type="entry name" value="ligand_gated_channel"/>
    <property type="match status" value="1"/>
</dbReference>
<dbReference type="Pfam" id="PF07715">
    <property type="entry name" value="Plug"/>
    <property type="match status" value="1"/>
</dbReference>
<evidence type="ECO:0000256" key="3">
    <source>
        <dbReference type="ARBA" id="ARBA00022448"/>
    </source>
</evidence>
<evidence type="ECO:0000256" key="18">
    <source>
        <dbReference type="SAM" id="SignalP"/>
    </source>
</evidence>
<feature type="short sequence motif" description="TonB C-terminal box" evidence="15">
    <location>
        <begin position="715"/>
        <end position="732"/>
    </location>
</feature>
<keyword evidence="5" id="KW-0410">Iron transport</keyword>
<feature type="domain" description="TonB-dependent receptor plug" evidence="20">
    <location>
        <begin position="81"/>
        <end position="178"/>
    </location>
</feature>
<dbReference type="InterPro" id="IPR010917">
    <property type="entry name" value="TonB_rcpt_CS"/>
</dbReference>
<keyword evidence="4 14" id="KW-1134">Transmembrane beta strand</keyword>
<keyword evidence="12" id="KW-0675">Receptor</keyword>
<accession>A0A1I2JXK5</accession>
<dbReference type="EMBL" id="FOOC01000011">
    <property type="protein sequence ID" value="SFF59274.1"/>
    <property type="molecule type" value="Genomic_DNA"/>
</dbReference>
<dbReference type="InterPro" id="IPR000531">
    <property type="entry name" value="Beta-barrel_TonB"/>
</dbReference>
<evidence type="ECO:0000256" key="9">
    <source>
        <dbReference type="ARBA" id="ARBA00023065"/>
    </source>
</evidence>
<evidence type="ECO:0000259" key="19">
    <source>
        <dbReference type="Pfam" id="PF00593"/>
    </source>
</evidence>
<feature type="chain" id="PRO_5011629797" evidence="18">
    <location>
        <begin position="23"/>
        <end position="732"/>
    </location>
</feature>
<evidence type="ECO:0000256" key="12">
    <source>
        <dbReference type="ARBA" id="ARBA00023170"/>
    </source>
</evidence>
<dbReference type="PANTHER" id="PTHR32552:SF82">
    <property type="entry name" value="FCUA PROTEIN"/>
    <property type="match status" value="1"/>
</dbReference>
<dbReference type="NCBIfam" id="TIGR01783">
    <property type="entry name" value="TonB-siderophor"/>
    <property type="match status" value="1"/>
</dbReference>
<dbReference type="RefSeq" id="WP_091534764.1">
    <property type="nucleotide sequence ID" value="NZ_FOOC01000011.1"/>
</dbReference>
<sequence>MRQSILAAVAALLSIPTTWATAPEATPDPAGGTAASAAREVVRLADIEVKADGSQVELPQPFAGGQVATGGRVGLFGNLDMMDTPFNSTSYTAELIKNQQARSMADVVQNDPAVRVARGFGNFQELYFIRGFPVFSDDMAYNGLYGVLPRQYTAAEFLERVEVFRGANSFLNGAAPGGSGIGGLINLVPKRAPDEGLNRVTLGYENAAQRYAAADVARRFGRDGAYGLRVNAVRRDGETAIAGEDRELGVVAIGTDYRGERLRLSADLGWQDYRLDAPRPSVTPGDGIPRPPDASGNFAQPWTFSTEEDLFGTLRGEFDLGATTRIWAATGLRNGEESNVLANPRSDADGQTSSNRFDNTREDRVTTSEIGLRTEFETGAVGHRLTLSASVLRLDSKNAFAFYLTPFANDLYEPQPVEPSSGPVFAGGDLRAPRTTALTRTASVALADTLALLDRRVLVTLGARHQTIEQYGYDFNTGEETSAYDESTVTPVFAIVGKPSAAVSLYANYIESLAQGETVPATIDGQPVENAGEVFEPFRSKQYEIGAKYDGGTLGLTAALFRTAQPSTRFDGRRVNLDGEQRHVGVELTAFGEPLPGVRVLGGATWLDAKLTRTEGGANDGNTPIGVPEWQANLGAEWDLPMVTGLTLESRIVYTGEQAAAEDNRLHLPSWTRIDMGVRHTRRIGALDTTVRARLDNLADRDYWASTGGFPGANYLVLAPPRTFTVSLSVDF</sequence>
<evidence type="ECO:0000256" key="8">
    <source>
        <dbReference type="ARBA" id="ARBA00023004"/>
    </source>
</evidence>
<evidence type="ECO:0000256" key="10">
    <source>
        <dbReference type="ARBA" id="ARBA00023077"/>
    </source>
</evidence>
<keyword evidence="9" id="KW-0406">Ion transport</keyword>
<dbReference type="AlphaFoldDB" id="A0A1I2JXK5"/>
<evidence type="ECO:0000256" key="15">
    <source>
        <dbReference type="PROSITE-ProRule" id="PRU10144"/>
    </source>
</evidence>
<evidence type="ECO:0000256" key="7">
    <source>
        <dbReference type="ARBA" id="ARBA00022729"/>
    </source>
</evidence>
<evidence type="ECO:0000256" key="1">
    <source>
        <dbReference type="ARBA" id="ARBA00004571"/>
    </source>
</evidence>
<evidence type="ECO:0000256" key="2">
    <source>
        <dbReference type="ARBA" id="ARBA00009810"/>
    </source>
</evidence>
<dbReference type="InterPro" id="IPR012910">
    <property type="entry name" value="Plug_dom"/>
</dbReference>
<dbReference type="GO" id="GO:0015344">
    <property type="term" value="F:siderophore uptake transmembrane transporter activity"/>
    <property type="evidence" value="ECO:0007669"/>
    <property type="project" value="TreeGrafter"/>
</dbReference>
<dbReference type="PROSITE" id="PS52016">
    <property type="entry name" value="TONB_DEPENDENT_REC_3"/>
    <property type="match status" value="1"/>
</dbReference>
<reference evidence="21 22" key="1">
    <citation type="submission" date="2016-10" db="EMBL/GenBank/DDBJ databases">
        <authorList>
            <person name="de Groot N.N."/>
        </authorList>
    </citation>
    <scope>NUCLEOTIDE SEQUENCE [LARGE SCALE GENOMIC DNA]</scope>
    <source>
        <strain evidence="21 22">DSM 23609</strain>
    </source>
</reference>
<dbReference type="Gene3D" id="2.40.170.20">
    <property type="entry name" value="TonB-dependent receptor, beta-barrel domain"/>
    <property type="match status" value="1"/>
</dbReference>
<keyword evidence="7 18" id="KW-0732">Signal</keyword>
<dbReference type="InterPro" id="IPR010105">
    <property type="entry name" value="TonB_sidphr_rcpt"/>
</dbReference>
<comment type="subcellular location">
    <subcellularLocation>
        <location evidence="1 14">Cell outer membrane</location>
        <topology evidence="1 14">Multi-pass membrane protein</topology>
    </subcellularLocation>
</comment>
<feature type="signal peptide" evidence="18">
    <location>
        <begin position="1"/>
        <end position="22"/>
    </location>
</feature>
<feature type="domain" description="TonB-dependent receptor-like beta-barrel" evidence="19">
    <location>
        <begin position="257"/>
        <end position="698"/>
    </location>
</feature>
<dbReference type="InterPro" id="IPR039426">
    <property type="entry name" value="TonB-dep_rcpt-like"/>
</dbReference>
<name>A0A1I2JXK5_9GAMM</name>
<dbReference type="InterPro" id="IPR037066">
    <property type="entry name" value="Plug_dom_sf"/>
</dbReference>
<feature type="region of interest" description="Disordered" evidence="17">
    <location>
        <begin position="338"/>
        <end position="366"/>
    </location>
</feature>
<dbReference type="Proteomes" id="UP000199771">
    <property type="component" value="Unassembled WGS sequence"/>
</dbReference>
<keyword evidence="8" id="KW-0408">Iron</keyword>
<dbReference type="Pfam" id="PF00593">
    <property type="entry name" value="TonB_dep_Rec_b-barrel"/>
    <property type="match status" value="1"/>
</dbReference>
<proteinExistence type="inferred from homology"/>
<dbReference type="SUPFAM" id="SSF56935">
    <property type="entry name" value="Porins"/>
    <property type="match status" value="1"/>
</dbReference>
<evidence type="ECO:0000313" key="21">
    <source>
        <dbReference type="EMBL" id="SFF59274.1"/>
    </source>
</evidence>
<comment type="similarity">
    <text evidence="2 14 16">Belongs to the TonB-dependent receptor family.</text>
</comment>
<evidence type="ECO:0000256" key="4">
    <source>
        <dbReference type="ARBA" id="ARBA00022452"/>
    </source>
</evidence>
<evidence type="ECO:0000256" key="5">
    <source>
        <dbReference type="ARBA" id="ARBA00022496"/>
    </source>
</evidence>
<dbReference type="Gene3D" id="2.170.130.10">
    <property type="entry name" value="TonB-dependent receptor, plug domain"/>
    <property type="match status" value="1"/>
</dbReference>
<keyword evidence="10 16" id="KW-0798">TonB box</keyword>
<dbReference type="PANTHER" id="PTHR32552">
    <property type="entry name" value="FERRICHROME IRON RECEPTOR-RELATED"/>
    <property type="match status" value="1"/>
</dbReference>
<dbReference type="PROSITE" id="PS01156">
    <property type="entry name" value="TONB_DEPENDENT_REC_2"/>
    <property type="match status" value="1"/>
</dbReference>
<evidence type="ECO:0000259" key="20">
    <source>
        <dbReference type="Pfam" id="PF07715"/>
    </source>
</evidence>
<evidence type="ECO:0000313" key="22">
    <source>
        <dbReference type="Proteomes" id="UP000199771"/>
    </source>
</evidence>
<dbReference type="GO" id="GO:0038023">
    <property type="term" value="F:signaling receptor activity"/>
    <property type="evidence" value="ECO:0007669"/>
    <property type="project" value="InterPro"/>
</dbReference>
<evidence type="ECO:0000256" key="14">
    <source>
        <dbReference type="PROSITE-ProRule" id="PRU01360"/>
    </source>
</evidence>
<evidence type="ECO:0000256" key="16">
    <source>
        <dbReference type="RuleBase" id="RU003357"/>
    </source>
</evidence>